<evidence type="ECO:0008006" key="2">
    <source>
        <dbReference type="Google" id="ProtNLM"/>
    </source>
</evidence>
<dbReference type="EMBL" id="BARS01008377">
    <property type="protein sequence ID" value="GAF77919.1"/>
    <property type="molecule type" value="Genomic_DNA"/>
</dbReference>
<name>X0SA75_9ZZZZ</name>
<proteinExistence type="predicted"/>
<protein>
    <recommendedName>
        <fullName evidence="2">PI3K/PI4K catalytic domain-containing protein</fullName>
    </recommendedName>
</protein>
<dbReference type="AlphaFoldDB" id="X0SA75"/>
<organism evidence="1">
    <name type="scientific">marine sediment metagenome</name>
    <dbReference type="NCBI Taxonomy" id="412755"/>
    <lineage>
        <taxon>unclassified sequences</taxon>
        <taxon>metagenomes</taxon>
        <taxon>ecological metagenomes</taxon>
    </lineage>
</organism>
<evidence type="ECO:0000313" key="1">
    <source>
        <dbReference type="EMBL" id="GAF77919.1"/>
    </source>
</evidence>
<reference evidence="1" key="1">
    <citation type="journal article" date="2014" name="Front. Microbiol.">
        <title>High frequency of phylogenetically diverse reductive dehalogenase-homologous genes in deep subseafloor sedimentary metagenomes.</title>
        <authorList>
            <person name="Kawai M."/>
            <person name="Futagami T."/>
            <person name="Toyoda A."/>
            <person name="Takaki Y."/>
            <person name="Nishi S."/>
            <person name="Hori S."/>
            <person name="Arai W."/>
            <person name="Tsubouchi T."/>
            <person name="Morono Y."/>
            <person name="Uchiyama I."/>
            <person name="Ito T."/>
            <person name="Fujiyama A."/>
            <person name="Inagaki F."/>
            <person name="Takami H."/>
        </authorList>
    </citation>
    <scope>NUCLEOTIDE SEQUENCE</scope>
    <source>
        <strain evidence="1">Expedition CK06-06</strain>
    </source>
</reference>
<feature type="non-terminal residue" evidence="1">
    <location>
        <position position="262"/>
    </location>
</feature>
<gene>
    <name evidence="1" type="ORF">S01H1_15983</name>
</gene>
<comment type="caution">
    <text evidence="1">The sequence shown here is derived from an EMBL/GenBank/DDBJ whole genome shotgun (WGS) entry which is preliminary data.</text>
</comment>
<accession>X0SA75</accession>
<sequence>MKKGIFVFFFLIILLGFLFQSIAQFTPEELAEREKWEEFLETAKIIGQSQPWDKREAVTEPWELILEKDGITRKALWKNPEGRKRGFFEGWKWEIAAYRLDKYLGLNMVPPTVEKRFQGNRGSCQLMLEYWISFRDKYKQKIKVPPRKLFYWNRALYLQRAFDNLIANEDRHQNQYLIKEDWRMILIDHSRSFRTSRKFTKKLIYDERYKEGPTFIMKELPRIFAEKLKALNFEVIKEIVGEYLTDKEIKAVLTRRDLIIKW</sequence>